<comment type="caution">
    <text evidence="1">The sequence shown here is derived from an EMBL/GenBank/DDBJ whole genome shotgun (WGS) entry which is preliminary data.</text>
</comment>
<sequence length="179" mass="20074">MPKNATSASNSASRRSSLSKTGTSTGICLRKNFVDAEHFKHLSSSSIPWYAMKKIIKAYRNGATRRIQDIRGAGYHPMPVKRTPTKTHRPSEVLSPGRLPFAEDAEARRSRRTRVDMERRATRTMCSRRCPGNSKLMTVPRGPATPVVPDQMNPRSHFNAFEQPEARVGRRRLVTGNGD</sequence>
<name>A0AC60QK84_IXOPE</name>
<keyword evidence="2" id="KW-1185">Reference proteome</keyword>
<proteinExistence type="predicted"/>
<evidence type="ECO:0000313" key="2">
    <source>
        <dbReference type="Proteomes" id="UP000805193"/>
    </source>
</evidence>
<gene>
    <name evidence="1" type="ORF">HPB47_018707</name>
</gene>
<organism evidence="1 2">
    <name type="scientific">Ixodes persulcatus</name>
    <name type="common">Taiga tick</name>
    <dbReference type="NCBI Taxonomy" id="34615"/>
    <lineage>
        <taxon>Eukaryota</taxon>
        <taxon>Metazoa</taxon>
        <taxon>Ecdysozoa</taxon>
        <taxon>Arthropoda</taxon>
        <taxon>Chelicerata</taxon>
        <taxon>Arachnida</taxon>
        <taxon>Acari</taxon>
        <taxon>Parasitiformes</taxon>
        <taxon>Ixodida</taxon>
        <taxon>Ixodoidea</taxon>
        <taxon>Ixodidae</taxon>
        <taxon>Ixodinae</taxon>
        <taxon>Ixodes</taxon>
    </lineage>
</organism>
<protein>
    <submittedName>
        <fullName evidence="1">Uncharacterized protein</fullName>
    </submittedName>
</protein>
<evidence type="ECO:0000313" key="1">
    <source>
        <dbReference type="EMBL" id="KAG0435052.1"/>
    </source>
</evidence>
<dbReference type="EMBL" id="JABSTQ010007958">
    <property type="protein sequence ID" value="KAG0435052.1"/>
    <property type="molecule type" value="Genomic_DNA"/>
</dbReference>
<accession>A0AC60QK84</accession>
<reference evidence="1 2" key="1">
    <citation type="journal article" date="2020" name="Cell">
        <title>Large-Scale Comparative Analyses of Tick Genomes Elucidate Their Genetic Diversity and Vector Capacities.</title>
        <authorList>
            <consortium name="Tick Genome and Microbiome Consortium (TIGMIC)"/>
            <person name="Jia N."/>
            <person name="Wang J."/>
            <person name="Shi W."/>
            <person name="Du L."/>
            <person name="Sun Y."/>
            <person name="Zhan W."/>
            <person name="Jiang J.F."/>
            <person name="Wang Q."/>
            <person name="Zhang B."/>
            <person name="Ji P."/>
            <person name="Bell-Sakyi L."/>
            <person name="Cui X.M."/>
            <person name="Yuan T.T."/>
            <person name="Jiang B.G."/>
            <person name="Yang W.F."/>
            <person name="Lam T.T."/>
            <person name="Chang Q.C."/>
            <person name="Ding S.J."/>
            <person name="Wang X.J."/>
            <person name="Zhu J.G."/>
            <person name="Ruan X.D."/>
            <person name="Zhao L."/>
            <person name="Wei J.T."/>
            <person name="Ye R.Z."/>
            <person name="Que T.C."/>
            <person name="Du C.H."/>
            <person name="Zhou Y.H."/>
            <person name="Cheng J.X."/>
            <person name="Dai P.F."/>
            <person name="Guo W.B."/>
            <person name="Han X.H."/>
            <person name="Huang E.J."/>
            <person name="Li L.F."/>
            <person name="Wei W."/>
            <person name="Gao Y.C."/>
            <person name="Liu J.Z."/>
            <person name="Shao H.Z."/>
            <person name="Wang X."/>
            <person name="Wang C.C."/>
            <person name="Yang T.C."/>
            <person name="Huo Q.B."/>
            <person name="Li W."/>
            <person name="Chen H.Y."/>
            <person name="Chen S.E."/>
            <person name="Zhou L.G."/>
            <person name="Ni X.B."/>
            <person name="Tian J.H."/>
            <person name="Sheng Y."/>
            <person name="Liu T."/>
            <person name="Pan Y.S."/>
            <person name="Xia L.Y."/>
            <person name="Li J."/>
            <person name="Zhao F."/>
            <person name="Cao W.C."/>
        </authorList>
    </citation>
    <scope>NUCLEOTIDE SEQUENCE [LARGE SCALE GENOMIC DNA]</scope>
    <source>
        <strain evidence="1">Iper-2018</strain>
    </source>
</reference>
<dbReference type="Proteomes" id="UP000805193">
    <property type="component" value="Unassembled WGS sequence"/>
</dbReference>